<sequence length="72" mass="8124">MRNDTLDELRVRSGWRKRHEGPGRNTATVFRRSHPNGPAVRGLRPELVIAPCRWARADLYRTEAFAAAVAAV</sequence>
<dbReference type="EMBL" id="AMLP01000235">
    <property type="protein sequence ID" value="ELS51347.1"/>
    <property type="molecule type" value="Genomic_DNA"/>
</dbReference>
<dbReference type="AlphaFoldDB" id="L8P7R8"/>
<comment type="caution">
    <text evidence="2">The sequence shown here is derived from an EMBL/GenBank/DDBJ whole genome shotgun (WGS) entry which is preliminary data.</text>
</comment>
<organism evidence="2 3">
    <name type="scientific">Streptomyces viridochromogenes Tue57</name>
    <dbReference type="NCBI Taxonomy" id="1160705"/>
    <lineage>
        <taxon>Bacteria</taxon>
        <taxon>Bacillati</taxon>
        <taxon>Actinomycetota</taxon>
        <taxon>Actinomycetes</taxon>
        <taxon>Kitasatosporales</taxon>
        <taxon>Streptomycetaceae</taxon>
        <taxon>Streptomyces</taxon>
    </lineage>
</organism>
<evidence type="ECO:0000313" key="2">
    <source>
        <dbReference type="EMBL" id="ELS51347.1"/>
    </source>
</evidence>
<name>L8P7R8_STRVR</name>
<dbReference type="PATRIC" id="fig|1160705.3.peg.7610"/>
<accession>L8P7R8</accession>
<evidence type="ECO:0000256" key="1">
    <source>
        <dbReference type="SAM" id="MobiDB-lite"/>
    </source>
</evidence>
<protein>
    <submittedName>
        <fullName evidence="2">Uncharacterized protein</fullName>
    </submittedName>
</protein>
<reference evidence="2 3" key="1">
    <citation type="journal article" date="2013" name="Genome Announc.">
        <title>Draft Genome Sequence of Streptomyces viridochromogenes Strain Tu57, Producer of Avilamycin.</title>
        <authorList>
            <person name="Gruning B.A."/>
            <person name="Erxleben A."/>
            <person name="Hahnlein A."/>
            <person name="Gunther S."/>
        </authorList>
    </citation>
    <scope>NUCLEOTIDE SEQUENCE [LARGE SCALE GENOMIC DNA]</scope>
    <source>
        <strain evidence="2 3">Tue57</strain>
    </source>
</reference>
<gene>
    <name evidence="2" type="ORF">STVIR_7698</name>
</gene>
<dbReference type="Proteomes" id="UP000011205">
    <property type="component" value="Unassembled WGS sequence"/>
</dbReference>
<feature type="region of interest" description="Disordered" evidence="1">
    <location>
        <begin position="17"/>
        <end position="37"/>
    </location>
</feature>
<evidence type="ECO:0000313" key="3">
    <source>
        <dbReference type="Proteomes" id="UP000011205"/>
    </source>
</evidence>
<proteinExistence type="predicted"/>